<keyword evidence="8" id="KW-0808">Transferase</keyword>
<dbReference type="GO" id="GO:0009360">
    <property type="term" value="C:DNA polymerase III complex"/>
    <property type="evidence" value="ECO:0007669"/>
    <property type="project" value="InterPro"/>
</dbReference>
<comment type="subunit">
    <text evidence="8">DNA polymerase III contains a core (composed of alpha, epsilon and theta chains) that associates with a tau subunit. This core dimerizes to form the POLIII' complex. PolIII' associates with the gamma complex (composed of gamma, delta, delta', psi and chi chains) and with the beta chain to form the complete DNA polymerase III complex.</text>
</comment>
<accession>A0A1G2RP59</accession>
<gene>
    <name evidence="8" type="primary">dnaX</name>
    <name evidence="10" type="ORF">A3A32_02030</name>
</gene>
<dbReference type="GO" id="GO:0005524">
    <property type="term" value="F:ATP binding"/>
    <property type="evidence" value="ECO:0007669"/>
    <property type="project" value="UniProtKB-KW"/>
</dbReference>
<dbReference type="GO" id="GO:0003887">
    <property type="term" value="F:DNA-directed DNA polymerase activity"/>
    <property type="evidence" value="ECO:0007669"/>
    <property type="project" value="UniProtKB-KW"/>
</dbReference>
<dbReference type="InterPro" id="IPR027417">
    <property type="entry name" value="P-loop_NTPase"/>
</dbReference>
<dbReference type="EMBL" id="MHUI01000023">
    <property type="protein sequence ID" value="OHA74650.1"/>
    <property type="molecule type" value="Genomic_DNA"/>
</dbReference>
<dbReference type="EC" id="2.7.7.7" evidence="8"/>
<dbReference type="AlphaFoldDB" id="A0A1G2RP59"/>
<feature type="non-terminal residue" evidence="10">
    <location>
        <position position="195"/>
    </location>
</feature>
<keyword evidence="6 8" id="KW-0239">DNA-directed DNA polymerase</keyword>
<evidence type="ECO:0000259" key="9">
    <source>
        <dbReference type="SMART" id="SM00382"/>
    </source>
</evidence>
<dbReference type="SMART" id="SM00382">
    <property type="entry name" value="AAA"/>
    <property type="match status" value="1"/>
</dbReference>
<dbReference type="CDD" id="cd00009">
    <property type="entry name" value="AAA"/>
    <property type="match status" value="1"/>
</dbReference>
<name>A0A1G2RP59_9BACT</name>
<dbReference type="InterPro" id="IPR001270">
    <property type="entry name" value="ClpA/B"/>
</dbReference>
<evidence type="ECO:0000256" key="7">
    <source>
        <dbReference type="ARBA" id="ARBA00049244"/>
    </source>
</evidence>
<feature type="domain" description="AAA+ ATPase" evidence="9">
    <location>
        <begin position="37"/>
        <end position="178"/>
    </location>
</feature>
<evidence type="ECO:0000256" key="6">
    <source>
        <dbReference type="ARBA" id="ARBA00022932"/>
    </source>
</evidence>
<dbReference type="NCBIfam" id="TIGR02397">
    <property type="entry name" value="dnaX_nterm"/>
    <property type="match status" value="1"/>
</dbReference>
<dbReference type="Gene3D" id="3.40.50.300">
    <property type="entry name" value="P-loop containing nucleotide triphosphate hydrolases"/>
    <property type="match status" value="1"/>
</dbReference>
<comment type="similarity">
    <text evidence="1 8">Belongs to the DnaX/STICHEL family.</text>
</comment>
<evidence type="ECO:0000256" key="8">
    <source>
        <dbReference type="RuleBase" id="RU364063"/>
    </source>
</evidence>
<evidence type="ECO:0000256" key="2">
    <source>
        <dbReference type="ARBA" id="ARBA00022723"/>
    </source>
</evidence>
<dbReference type="SUPFAM" id="SSF52540">
    <property type="entry name" value="P-loop containing nucleoside triphosphate hydrolases"/>
    <property type="match status" value="1"/>
</dbReference>
<evidence type="ECO:0000256" key="4">
    <source>
        <dbReference type="ARBA" id="ARBA00022833"/>
    </source>
</evidence>
<keyword evidence="5 8" id="KW-0067">ATP-binding</keyword>
<evidence type="ECO:0000313" key="10">
    <source>
        <dbReference type="EMBL" id="OHA74650.1"/>
    </source>
</evidence>
<evidence type="ECO:0000256" key="3">
    <source>
        <dbReference type="ARBA" id="ARBA00022741"/>
    </source>
</evidence>
<dbReference type="GO" id="GO:0006261">
    <property type="term" value="P:DNA-templated DNA replication"/>
    <property type="evidence" value="ECO:0007669"/>
    <property type="project" value="TreeGrafter"/>
</dbReference>
<keyword evidence="4" id="KW-0862">Zinc</keyword>
<dbReference type="InterPro" id="IPR012763">
    <property type="entry name" value="DNA_pol_III_sug/sutau_N"/>
</dbReference>
<comment type="catalytic activity">
    <reaction evidence="7 8">
        <text>DNA(n) + a 2'-deoxyribonucleoside 5'-triphosphate = DNA(n+1) + diphosphate</text>
        <dbReference type="Rhea" id="RHEA:22508"/>
        <dbReference type="Rhea" id="RHEA-COMP:17339"/>
        <dbReference type="Rhea" id="RHEA-COMP:17340"/>
        <dbReference type="ChEBI" id="CHEBI:33019"/>
        <dbReference type="ChEBI" id="CHEBI:61560"/>
        <dbReference type="ChEBI" id="CHEBI:173112"/>
        <dbReference type="EC" id="2.7.7.7"/>
    </reaction>
</comment>
<evidence type="ECO:0000256" key="5">
    <source>
        <dbReference type="ARBA" id="ARBA00022840"/>
    </source>
</evidence>
<dbReference type="InterPro" id="IPR003593">
    <property type="entry name" value="AAA+_ATPase"/>
</dbReference>
<keyword evidence="2" id="KW-0479">Metal-binding</keyword>
<protein>
    <recommendedName>
        <fullName evidence="8">DNA polymerase III subunit gamma/tau</fullName>
        <ecNumber evidence="8">2.7.7.7</ecNumber>
    </recommendedName>
</protein>
<evidence type="ECO:0000256" key="1">
    <source>
        <dbReference type="ARBA" id="ARBA00006360"/>
    </source>
</evidence>
<dbReference type="Proteomes" id="UP000177081">
    <property type="component" value="Unassembled WGS sequence"/>
</dbReference>
<comment type="function">
    <text evidence="8">DNA polymerase III is a complex, multichain enzyme responsible for most of the replicative synthesis in bacteria. This DNA polymerase also exhibits 3' to 5' exonuclease activity.</text>
</comment>
<keyword evidence="8" id="KW-0235">DNA replication</keyword>
<reference evidence="10 11" key="1">
    <citation type="journal article" date="2016" name="Nat. Commun.">
        <title>Thousands of microbial genomes shed light on interconnected biogeochemical processes in an aquifer system.</title>
        <authorList>
            <person name="Anantharaman K."/>
            <person name="Brown C.T."/>
            <person name="Hug L.A."/>
            <person name="Sharon I."/>
            <person name="Castelle C.J."/>
            <person name="Probst A.J."/>
            <person name="Thomas B.C."/>
            <person name="Singh A."/>
            <person name="Wilkins M.J."/>
            <person name="Karaoz U."/>
            <person name="Brodie E.L."/>
            <person name="Williams K.H."/>
            <person name="Hubbard S.S."/>
            <person name="Banfield J.F."/>
        </authorList>
    </citation>
    <scope>NUCLEOTIDE SEQUENCE [LARGE SCALE GENOMIC DNA]</scope>
</reference>
<comment type="caution">
    <text evidence="10">The sequence shown here is derived from an EMBL/GenBank/DDBJ whole genome shotgun (WGS) entry which is preliminary data.</text>
</comment>
<sequence>MSSLVLYRKYRPKTFAEVVGQEHVVQTITNALEMGLVSHAYLFAGPRGSGKTTIARLLAKAVNCENRKGAEACNKCPACEEINRGGAMDILELDAASNRGIDEIRELREGARFVPARLQKRVFIIDEAHQLTKEAANALLKLLEEPPAHAMFIMATTEIHKMIPTIMSRCQKFDFRKLNLKEIVGRLEWLVAQEK</sequence>
<keyword evidence="3 8" id="KW-0547">Nucleotide-binding</keyword>
<dbReference type="FunFam" id="3.40.50.300:FF:000014">
    <property type="entry name" value="DNA polymerase III subunit gamma/tau"/>
    <property type="match status" value="1"/>
</dbReference>
<dbReference type="PANTHER" id="PTHR11669:SF0">
    <property type="entry name" value="PROTEIN STICHEL-LIKE 2"/>
    <property type="match status" value="1"/>
</dbReference>
<dbReference type="Pfam" id="PF13177">
    <property type="entry name" value="DNA_pol3_delta2"/>
    <property type="match status" value="1"/>
</dbReference>
<dbReference type="PANTHER" id="PTHR11669">
    <property type="entry name" value="REPLICATION FACTOR C / DNA POLYMERASE III GAMMA-TAU SUBUNIT"/>
    <property type="match status" value="1"/>
</dbReference>
<dbReference type="GO" id="GO:0046872">
    <property type="term" value="F:metal ion binding"/>
    <property type="evidence" value="ECO:0007669"/>
    <property type="project" value="UniProtKB-KW"/>
</dbReference>
<proteinExistence type="inferred from homology"/>
<dbReference type="InterPro" id="IPR050238">
    <property type="entry name" value="DNA_Rep/Repair_Clamp_Loader"/>
</dbReference>
<dbReference type="PRINTS" id="PR00300">
    <property type="entry name" value="CLPPROTEASEA"/>
</dbReference>
<evidence type="ECO:0000313" key="11">
    <source>
        <dbReference type="Proteomes" id="UP000177081"/>
    </source>
</evidence>
<organism evidence="10 11">
    <name type="scientific">Candidatus Wildermuthbacteria bacterium RIFCSPLOWO2_01_FULL_48_35</name>
    <dbReference type="NCBI Taxonomy" id="1802463"/>
    <lineage>
        <taxon>Bacteria</taxon>
        <taxon>Candidatus Wildermuthiibacteriota</taxon>
    </lineage>
</organism>
<keyword evidence="8" id="KW-0548">Nucleotidyltransferase</keyword>